<evidence type="ECO:0000256" key="5">
    <source>
        <dbReference type="SAM" id="MobiDB-lite"/>
    </source>
</evidence>
<gene>
    <name evidence="8" type="ORF">MMYC01_203215</name>
    <name evidence="7" type="ORF">MMYC01_208047</name>
</gene>
<dbReference type="PANTHER" id="PTHR47424:SF3">
    <property type="entry name" value="REGULATORY PROTEIN GAL4"/>
    <property type="match status" value="1"/>
</dbReference>
<evidence type="ECO:0000256" key="3">
    <source>
        <dbReference type="ARBA" id="ARBA00023163"/>
    </source>
</evidence>
<keyword evidence="4" id="KW-0539">Nucleus</keyword>
<dbReference type="STRING" id="100816.A0A175WCC0"/>
<dbReference type="GO" id="GO:0000978">
    <property type="term" value="F:RNA polymerase II cis-regulatory region sequence-specific DNA binding"/>
    <property type="evidence" value="ECO:0007669"/>
    <property type="project" value="TreeGrafter"/>
</dbReference>
<dbReference type="GO" id="GO:0008270">
    <property type="term" value="F:zinc ion binding"/>
    <property type="evidence" value="ECO:0007669"/>
    <property type="project" value="InterPro"/>
</dbReference>
<reference evidence="8 9" key="3">
    <citation type="submission" date="2016-01" db="EMBL/GenBank/DDBJ databases">
        <title>Madurella mycetomatis genome sequencing.</title>
        <authorList>
            <person name="Van De Sande W."/>
        </authorList>
    </citation>
    <scope>NUCLEOTIDE SEQUENCE [LARGE SCALE GENOMIC DNA]</scope>
    <source>
        <strain evidence="9">mm55</strain>
        <strain evidence="8">Mm55</strain>
    </source>
</reference>
<comment type="caution">
    <text evidence="8">The sequence shown here is derived from an EMBL/GenBank/DDBJ whole genome shotgun (WGS) entry which is preliminary data.</text>
</comment>
<dbReference type="PANTHER" id="PTHR47424">
    <property type="entry name" value="REGULATORY PROTEIN GAL4"/>
    <property type="match status" value="1"/>
</dbReference>
<dbReference type="EMBL" id="LCTW02000264">
    <property type="protein sequence ID" value="KXX75529.1"/>
    <property type="molecule type" value="Genomic_DNA"/>
</dbReference>
<evidence type="ECO:0000313" key="7">
    <source>
        <dbReference type="EMBL" id="KXX75529.1"/>
    </source>
</evidence>
<dbReference type="VEuPathDB" id="FungiDB:MMYC01_208047"/>
<accession>A0A175WCC0</accession>
<feature type="domain" description="Xylanolytic transcriptional activator regulatory" evidence="6">
    <location>
        <begin position="262"/>
        <end position="334"/>
    </location>
</feature>
<dbReference type="OrthoDB" id="424974at2759"/>
<reference evidence="8" key="2">
    <citation type="submission" date="2015-06" db="EMBL/GenBank/DDBJ databases">
        <authorList>
            <person name="Hoefler B.C."/>
            <person name="Straight P.D."/>
        </authorList>
    </citation>
    <scope>NUCLEOTIDE SEQUENCE [LARGE SCALE GENOMIC DNA]</scope>
    <source>
        <strain evidence="8">Mm55</strain>
    </source>
</reference>
<evidence type="ECO:0000259" key="6">
    <source>
        <dbReference type="SMART" id="SM00906"/>
    </source>
</evidence>
<keyword evidence="1" id="KW-0805">Transcription regulation</keyword>
<dbReference type="AlphaFoldDB" id="A0A175WCC0"/>
<name>A0A175WCC0_9PEZI</name>
<dbReference type="GO" id="GO:0000435">
    <property type="term" value="P:positive regulation of transcription from RNA polymerase II promoter by galactose"/>
    <property type="evidence" value="ECO:0007669"/>
    <property type="project" value="TreeGrafter"/>
</dbReference>
<dbReference type="GO" id="GO:0000981">
    <property type="term" value="F:DNA-binding transcription factor activity, RNA polymerase II-specific"/>
    <property type="evidence" value="ECO:0007669"/>
    <property type="project" value="TreeGrafter"/>
</dbReference>
<protein>
    <submittedName>
        <fullName evidence="8">Activator of stress genes 1</fullName>
    </submittedName>
</protein>
<evidence type="ECO:0000256" key="2">
    <source>
        <dbReference type="ARBA" id="ARBA00023125"/>
    </source>
</evidence>
<keyword evidence="9" id="KW-1185">Reference proteome</keyword>
<evidence type="ECO:0000256" key="4">
    <source>
        <dbReference type="ARBA" id="ARBA00023242"/>
    </source>
</evidence>
<feature type="region of interest" description="Disordered" evidence="5">
    <location>
        <begin position="19"/>
        <end position="62"/>
    </location>
</feature>
<dbReference type="VEuPathDB" id="FungiDB:MMYC01_203215"/>
<organism evidence="8 9">
    <name type="scientific">Madurella mycetomatis</name>
    <dbReference type="NCBI Taxonomy" id="100816"/>
    <lineage>
        <taxon>Eukaryota</taxon>
        <taxon>Fungi</taxon>
        <taxon>Dikarya</taxon>
        <taxon>Ascomycota</taxon>
        <taxon>Pezizomycotina</taxon>
        <taxon>Sordariomycetes</taxon>
        <taxon>Sordariomycetidae</taxon>
        <taxon>Sordariales</taxon>
        <taxon>Sordariales incertae sedis</taxon>
        <taxon>Madurella</taxon>
    </lineage>
</organism>
<dbReference type="InterPro" id="IPR051127">
    <property type="entry name" value="Fungal_SecMet_Regulators"/>
</dbReference>
<feature type="compositionally biased region" description="Polar residues" evidence="5">
    <location>
        <begin position="42"/>
        <end position="53"/>
    </location>
</feature>
<evidence type="ECO:0000313" key="9">
    <source>
        <dbReference type="Proteomes" id="UP000078237"/>
    </source>
</evidence>
<evidence type="ECO:0000256" key="1">
    <source>
        <dbReference type="ARBA" id="ARBA00023015"/>
    </source>
</evidence>
<dbReference type="CDD" id="cd12148">
    <property type="entry name" value="fungal_TF_MHR"/>
    <property type="match status" value="1"/>
</dbReference>
<dbReference type="EMBL" id="LCTW02000039">
    <property type="protein sequence ID" value="KXX81275.1"/>
    <property type="molecule type" value="Genomic_DNA"/>
</dbReference>
<dbReference type="Proteomes" id="UP000078237">
    <property type="component" value="Unassembled WGS sequence"/>
</dbReference>
<keyword evidence="3" id="KW-0804">Transcription</keyword>
<dbReference type="Pfam" id="PF04082">
    <property type="entry name" value="Fungal_trans"/>
    <property type="match status" value="1"/>
</dbReference>
<dbReference type="SMART" id="SM00906">
    <property type="entry name" value="Fungal_trans"/>
    <property type="match status" value="1"/>
</dbReference>
<keyword evidence="2" id="KW-0238">DNA-binding</keyword>
<proteinExistence type="predicted"/>
<evidence type="ECO:0000313" key="8">
    <source>
        <dbReference type="EMBL" id="KXX81275.1"/>
    </source>
</evidence>
<reference evidence="9" key="1">
    <citation type="submission" date="2015-06" db="EMBL/GenBank/DDBJ databases">
        <authorList>
            <person name="van de Sande W.W.J."/>
        </authorList>
    </citation>
    <scope>NUCLEOTIDE SEQUENCE [LARGE SCALE GENOMIC DNA]</scope>
    <source>
        <strain evidence="9">mm55</strain>
    </source>
</reference>
<dbReference type="GO" id="GO:0006351">
    <property type="term" value="P:DNA-templated transcription"/>
    <property type="evidence" value="ECO:0007669"/>
    <property type="project" value="InterPro"/>
</dbReference>
<sequence length="677" mass="75780">MANVPRTLVDIDRRLQRLEKDARANPGTSQRVASDAVPPASRPSNASVQNRDNLSLGGSPDTLAEEDELDAAISANSTFMRHGLEAAARPPLQHDLSTSSKPPKAELDSPVFPSLVGFSLDAPEEPYGDILPEAIVLPPRPFADDLLRWYWQHVHSIFPFLHWPTFENQYHALWGPRKPPGTPVQEFEEIVFHASLNMVLGLACQRNDSLPPAQRQHQAEEFYKRSRRLISIESIDTASVPVVQLLLLRGMYLYFSGRADRCWLMIGAAVRVAIGMSLHVTPKKPLNQLEREMRRRVWYGGCVTLDQILASTFGRAGITHTVSQPPLPLAIDDEYLSTTQEGRQPDNVPSRMELILWSVKQLEIMDAMRTAVRAPRLKISRTGGEFTVPDPAAVLRVNSMIDDQLEALPPYLRVGADYSKMPISDDDVICFRNQSHAIRFRLVCLRILALRPSLLAEAHRWASSAQSTAQSTASLMLQERLHREACLLCLTTVHSILEEIHSNLTTKNQVSPWYALHFAFASATALLVATLSPDLGVNLCMEPAKSSWDRALAIMEFHKMHALSATRAIEVLQRYRQSISLHFAARMGTIPPTTQSPQDIMITQTTQSPEQEQLKYGQRQQQQHYAESWEQAQAILSPSITGMGMIGGLDEFLTSESLDAAWLNMQDFGQGDWMLHC</sequence>
<dbReference type="InterPro" id="IPR007219">
    <property type="entry name" value="XnlR_reg_dom"/>
</dbReference>
<dbReference type="GO" id="GO:0005634">
    <property type="term" value="C:nucleus"/>
    <property type="evidence" value="ECO:0007669"/>
    <property type="project" value="TreeGrafter"/>
</dbReference>